<dbReference type="Pfam" id="PF13614">
    <property type="entry name" value="AAA_31"/>
    <property type="match status" value="1"/>
</dbReference>
<reference evidence="4" key="1">
    <citation type="submission" date="2016-10" db="EMBL/GenBank/DDBJ databases">
        <authorList>
            <person name="Varghese N."/>
            <person name="Submissions S."/>
        </authorList>
    </citation>
    <scope>NUCLEOTIDE SEQUENCE [LARGE SCALE GENOMIC DNA]</scope>
    <source>
        <strain evidence="4">DSM 22329</strain>
    </source>
</reference>
<dbReference type="InterPro" id="IPR027417">
    <property type="entry name" value="P-loop_NTPase"/>
</dbReference>
<evidence type="ECO:0000313" key="4">
    <source>
        <dbReference type="Proteomes" id="UP000199077"/>
    </source>
</evidence>
<keyword evidence="4" id="KW-1185">Reference proteome</keyword>
<gene>
    <name evidence="3" type="ORF">SAMN04489867_1882</name>
</gene>
<dbReference type="GO" id="GO:0005829">
    <property type="term" value="C:cytosol"/>
    <property type="evidence" value="ECO:0007669"/>
    <property type="project" value="TreeGrafter"/>
</dbReference>
<dbReference type="GO" id="GO:0051782">
    <property type="term" value="P:negative regulation of cell division"/>
    <property type="evidence" value="ECO:0007669"/>
    <property type="project" value="TreeGrafter"/>
</dbReference>
<dbReference type="InterPro" id="IPR003593">
    <property type="entry name" value="AAA+_ATPase"/>
</dbReference>
<organism evidence="3 4">
    <name type="scientific">Pedococcus dokdonensis</name>
    <dbReference type="NCBI Taxonomy" id="443156"/>
    <lineage>
        <taxon>Bacteria</taxon>
        <taxon>Bacillati</taxon>
        <taxon>Actinomycetota</taxon>
        <taxon>Actinomycetes</taxon>
        <taxon>Micrococcales</taxon>
        <taxon>Intrasporangiaceae</taxon>
        <taxon>Pedococcus</taxon>
    </lineage>
</organism>
<dbReference type="AlphaFoldDB" id="A0A1H0R8S8"/>
<accession>A0A1H0R8S8</accession>
<protein>
    <submittedName>
        <fullName evidence="3">Pilus assembly protein CpaE</fullName>
    </submittedName>
</protein>
<evidence type="ECO:0000313" key="3">
    <source>
        <dbReference type="EMBL" id="SDP25952.1"/>
    </source>
</evidence>
<dbReference type="SMART" id="SM00382">
    <property type="entry name" value="AAA"/>
    <property type="match status" value="1"/>
</dbReference>
<dbReference type="GO" id="GO:0016887">
    <property type="term" value="F:ATP hydrolysis activity"/>
    <property type="evidence" value="ECO:0007669"/>
    <property type="project" value="TreeGrafter"/>
</dbReference>
<feature type="domain" description="AAA+ ATPase" evidence="2">
    <location>
        <begin position="130"/>
        <end position="306"/>
    </location>
</feature>
<dbReference type="GO" id="GO:0009898">
    <property type="term" value="C:cytoplasmic side of plasma membrane"/>
    <property type="evidence" value="ECO:0007669"/>
    <property type="project" value="TreeGrafter"/>
</dbReference>
<evidence type="ECO:0000259" key="2">
    <source>
        <dbReference type="SMART" id="SM00382"/>
    </source>
</evidence>
<dbReference type="Proteomes" id="UP000199077">
    <property type="component" value="Chromosome I"/>
</dbReference>
<sequence length="399" mass="42407">MTLLWDADPSASERYDFAVGSIVRIDNQAAMVRALGENPTELLVLIGPDVDMDAACTFSELCRVERPELGVLLLRRRIDVAVLGQALRAGVREVITADDVTGLADAARRSRELSTRVSGHSGETVGAKTARVVTVFSAKGGVGKTTFATNLSAYLAATGSRVLLIDLDLAFGDVGISLQMLPQNSIIDLVGMAGNIDEQAINAVVTKHDSGLEAISAPAEPSDADRVPGTTVAELIRVAKRHYDYVILDTPPAFTSHVLAAFDDSDLLILIATLDIPAVKNLRLTLDTLDLLGNRKDSRLVVLNRSDAKVGLRPEDVVAAIKQDIAVMVPNSTAVPASVNRGVPIILDEPKHAVSLALRDLADRFIRLPDNPTGGTQAQAPGQPATKPGRWSLSRGGNR</sequence>
<dbReference type="OrthoDB" id="3448281at2"/>
<name>A0A1H0R8S8_9MICO</name>
<proteinExistence type="predicted"/>
<dbReference type="STRING" id="443156.SAMN04489867_1882"/>
<evidence type="ECO:0000256" key="1">
    <source>
        <dbReference type="SAM" id="MobiDB-lite"/>
    </source>
</evidence>
<dbReference type="InterPro" id="IPR050625">
    <property type="entry name" value="ParA/MinD_ATPase"/>
</dbReference>
<dbReference type="RefSeq" id="WP_091784438.1">
    <property type="nucleotide sequence ID" value="NZ_LT629711.1"/>
</dbReference>
<dbReference type="EMBL" id="LT629711">
    <property type="protein sequence ID" value="SDP25952.1"/>
    <property type="molecule type" value="Genomic_DNA"/>
</dbReference>
<dbReference type="PANTHER" id="PTHR43384:SF13">
    <property type="entry name" value="SLR0110 PROTEIN"/>
    <property type="match status" value="1"/>
</dbReference>
<dbReference type="PANTHER" id="PTHR43384">
    <property type="entry name" value="SEPTUM SITE-DETERMINING PROTEIN MIND HOMOLOG, CHLOROPLASTIC-RELATED"/>
    <property type="match status" value="1"/>
</dbReference>
<dbReference type="InterPro" id="IPR025669">
    <property type="entry name" value="AAA_dom"/>
</dbReference>
<feature type="region of interest" description="Disordered" evidence="1">
    <location>
        <begin position="369"/>
        <end position="399"/>
    </location>
</feature>
<dbReference type="Gene3D" id="3.40.50.300">
    <property type="entry name" value="P-loop containing nucleotide triphosphate hydrolases"/>
    <property type="match status" value="1"/>
</dbReference>
<dbReference type="GO" id="GO:0005524">
    <property type="term" value="F:ATP binding"/>
    <property type="evidence" value="ECO:0007669"/>
    <property type="project" value="TreeGrafter"/>
</dbReference>
<dbReference type="SUPFAM" id="SSF52540">
    <property type="entry name" value="P-loop containing nucleoside triphosphate hydrolases"/>
    <property type="match status" value="1"/>
</dbReference>